<dbReference type="CDD" id="cd06193">
    <property type="entry name" value="siderophore_interacting"/>
    <property type="match status" value="1"/>
</dbReference>
<feature type="compositionally biased region" description="Basic and acidic residues" evidence="1">
    <location>
        <begin position="329"/>
        <end position="346"/>
    </location>
</feature>
<feature type="compositionally biased region" description="Low complexity" evidence="1">
    <location>
        <begin position="315"/>
        <end position="327"/>
    </location>
</feature>
<dbReference type="InterPro" id="IPR017927">
    <property type="entry name" value="FAD-bd_FR_type"/>
</dbReference>
<dbReference type="AlphaFoldDB" id="Q0RHQ6"/>
<accession>Q0RHQ6</accession>
<dbReference type="Gene3D" id="3.40.50.80">
    <property type="entry name" value="Nucleotide-binding domain of ferredoxin-NADP reductase (FNR) module"/>
    <property type="match status" value="1"/>
</dbReference>
<evidence type="ECO:0000259" key="2">
    <source>
        <dbReference type="PROSITE" id="PS51384"/>
    </source>
</evidence>
<dbReference type="PANTHER" id="PTHR30157:SF0">
    <property type="entry name" value="NADPH-DEPENDENT FERRIC-CHELATE REDUCTASE"/>
    <property type="match status" value="1"/>
</dbReference>
<dbReference type="Pfam" id="PF08021">
    <property type="entry name" value="FAD_binding_9"/>
    <property type="match status" value="1"/>
</dbReference>
<name>Q0RHQ6_FRAAA</name>
<protein>
    <submittedName>
        <fullName evidence="3">Iron utilization protein (Partial match)</fullName>
    </submittedName>
</protein>
<dbReference type="InterPro" id="IPR017938">
    <property type="entry name" value="Riboflavin_synthase-like_b-brl"/>
</dbReference>
<dbReference type="SUPFAM" id="SSF63380">
    <property type="entry name" value="Riboflavin synthase domain-like"/>
    <property type="match status" value="1"/>
</dbReference>
<dbReference type="GO" id="GO:0016491">
    <property type="term" value="F:oxidoreductase activity"/>
    <property type="evidence" value="ECO:0007669"/>
    <property type="project" value="InterPro"/>
</dbReference>
<feature type="compositionally biased region" description="Low complexity" evidence="1">
    <location>
        <begin position="8"/>
        <end position="30"/>
    </location>
</feature>
<evidence type="ECO:0000313" key="4">
    <source>
        <dbReference type="Proteomes" id="UP000000657"/>
    </source>
</evidence>
<keyword evidence="4" id="KW-1185">Reference proteome</keyword>
<dbReference type="Pfam" id="PF04954">
    <property type="entry name" value="SIP"/>
    <property type="match status" value="1"/>
</dbReference>
<dbReference type="InterPro" id="IPR013113">
    <property type="entry name" value="SIP_FAD-bd"/>
</dbReference>
<dbReference type="Gene3D" id="2.40.30.10">
    <property type="entry name" value="Translation factors"/>
    <property type="match status" value="1"/>
</dbReference>
<dbReference type="PROSITE" id="PS51384">
    <property type="entry name" value="FAD_FR"/>
    <property type="match status" value="1"/>
</dbReference>
<dbReference type="STRING" id="326424.FRAAL4326"/>
<dbReference type="InterPro" id="IPR039374">
    <property type="entry name" value="SIP_fam"/>
</dbReference>
<dbReference type="PANTHER" id="PTHR30157">
    <property type="entry name" value="FERRIC REDUCTASE, NADPH-DEPENDENT"/>
    <property type="match status" value="1"/>
</dbReference>
<dbReference type="InterPro" id="IPR039261">
    <property type="entry name" value="FNR_nucleotide-bd"/>
</dbReference>
<feature type="region of interest" description="Disordered" evidence="1">
    <location>
        <begin position="307"/>
        <end position="346"/>
    </location>
</feature>
<feature type="region of interest" description="Disordered" evidence="1">
    <location>
        <begin position="1"/>
        <end position="47"/>
    </location>
</feature>
<dbReference type="RefSeq" id="WP_011605451.1">
    <property type="nucleotide sequence ID" value="NC_008278.1"/>
</dbReference>
<dbReference type="EMBL" id="CT573213">
    <property type="protein sequence ID" value="CAJ62968.1"/>
    <property type="molecule type" value="Genomic_DNA"/>
</dbReference>
<dbReference type="KEGG" id="fal:FRAAL4326"/>
<feature type="domain" description="FAD-binding FR-type" evidence="2">
    <location>
        <begin position="44"/>
        <end position="169"/>
    </location>
</feature>
<proteinExistence type="predicted"/>
<dbReference type="eggNOG" id="COG2375">
    <property type="taxonomic scope" value="Bacteria"/>
</dbReference>
<evidence type="ECO:0000256" key="1">
    <source>
        <dbReference type="SAM" id="MobiDB-lite"/>
    </source>
</evidence>
<dbReference type="HOGENOM" id="CLU_040923_4_0_11"/>
<organism evidence="3 4">
    <name type="scientific">Frankia alni (strain DSM 45986 / CECT 9034 / ACN14a)</name>
    <dbReference type="NCBI Taxonomy" id="326424"/>
    <lineage>
        <taxon>Bacteria</taxon>
        <taxon>Bacillati</taxon>
        <taxon>Actinomycetota</taxon>
        <taxon>Actinomycetes</taxon>
        <taxon>Frankiales</taxon>
        <taxon>Frankiaceae</taxon>
        <taxon>Frankia</taxon>
    </lineage>
</organism>
<dbReference type="Proteomes" id="UP000000657">
    <property type="component" value="Chromosome"/>
</dbReference>
<gene>
    <name evidence="3" type="ordered locus">FRAAL4326</name>
</gene>
<sequence>MSTFKSDPAGPATPGAPADRSGPLSPAAGAAPGGGAPQPRRTRPAPRRLQVVRVAPLADDMVTVTLGGPALAGFALPRPAHHIKIFLPVDGQREPTVPAWGPDGRPVFPAGQPRPVVRTYTPRRFDPDAGELDIEMLLHAGGPAGRWAAGARPGDHLAIAGPGGGYEVPTGAAHHLLAADETGLPALATILERLPAAAGVTVLAEVRDAGRHRDLPVAPAATVTWLHRGTRVAGELLAESVAAAVLPAGTAAWVACEASAVRRIRRQLLGSGLDRGQISTRGYWRLGAADHPDHDFGEADLADIARSGGGRGSRLRSTLGPLSSRARSAAREVRAAMRDRGDDRSR</sequence>
<dbReference type="InterPro" id="IPR007037">
    <property type="entry name" value="SIP_rossman_dom"/>
</dbReference>
<dbReference type="OrthoDB" id="3211041at2"/>
<evidence type="ECO:0000313" key="3">
    <source>
        <dbReference type="EMBL" id="CAJ62968.1"/>
    </source>
</evidence>
<reference evidence="3 4" key="1">
    <citation type="journal article" date="2007" name="Genome Res.">
        <title>Genome characteristics of facultatively symbiotic Frankia sp. strains reflect host range and host plant biogeography.</title>
        <authorList>
            <person name="Normand P."/>
            <person name="Lapierre P."/>
            <person name="Tisa L.S."/>
            <person name="Gogarten J.P."/>
            <person name="Alloisio N."/>
            <person name="Bagnarol E."/>
            <person name="Bassi C.A."/>
            <person name="Berry A.M."/>
            <person name="Bickhart D.M."/>
            <person name="Choisne N."/>
            <person name="Couloux A."/>
            <person name="Cournoyer B."/>
            <person name="Cruveiller S."/>
            <person name="Daubin V."/>
            <person name="Demange N."/>
            <person name="Francino M.P."/>
            <person name="Goltsman E."/>
            <person name="Huang Y."/>
            <person name="Kopp O.R."/>
            <person name="Labarre L."/>
            <person name="Lapidus A."/>
            <person name="Lavire C."/>
            <person name="Marechal J."/>
            <person name="Martinez M."/>
            <person name="Mastronunzio J.E."/>
            <person name="Mullin B.C."/>
            <person name="Niemann J."/>
            <person name="Pujic P."/>
            <person name="Rawnsley T."/>
            <person name="Rouy Z."/>
            <person name="Schenowitz C."/>
            <person name="Sellstedt A."/>
            <person name="Tavares F."/>
            <person name="Tomkins J.P."/>
            <person name="Vallenet D."/>
            <person name="Valverde C."/>
            <person name="Wall L.G."/>
            <person name="Wang Y."/>
            <person name="Medigue C."/>
            <person name="Benson D.R."/>
        </authorList>
    </citation>
    <scope>NUCLEOTIDE SEQUENCE [LARGE SCALE GENOMIC DNA]</scope>
    <source>
        <strain evidence="4">DSM 45986 / CECT 9034 / ACN14a</strain>
    </source>
</reference>